<dbReference type="RefSeq" id="WP_179793165.1">
    <property type="nucleotide sequence ID" value="NZ_BAABHP010000004.1"/>
</dbReference>
<gene>
    <name evidence="6" type="ORF">BJ983_001409</name>
</gene>
<dbReference type="InterPro" id="IPR045170">
    <property type="entry name" value="MTOX"/>
</dbReference>
<dbReference type="PANTHER" id="PTHR10961:SF46">
    <property type="entry name" value="PEROXISOMAL SARCOSINE OXIDASE"/>
    <property type="match status" value="1"/>
</dbReference>
<keyword evidence="7" id="KW-1185">Reference proteome</keyword>
<accession>A0A7Y9DTN3</accession>
<proteinExistence type="predicted"/>
<evidence type="ECO:0000313" key="6">
    <source>
        <dbReference type="EMBL" id="NYD35307.1"/>
    </source>
</evidence>
<comment type="caution">
    <text evidence="6">The sequence shown here is derived from an EMBL/GenBank/DDBJ whole genome shotgun (WGS) entry which is preliminary data.</text>
</comment>
<evidence type="ECO:0000259" key="5">
    <source>
        <dbReference type="Pfam" id="PF01266"/>
    </source>
</evidence>
<sequence>MRVTVVGAGIVGLATADALVRRGHDVTVLEARRPMGARSVGASRIFRLAHGDPALVAAAAEARGLWDAWSERAGRPLLGAEGAIVSGPRVDDWAAAMGAAGAAHEVGDQPSGTLGRTEGPTLRDPAGGALDLAGAGRLLQEALRPVLRPGRVVDLDELIADAIVLTAGAGTAELAAQVGIEVPAEFCHHVRLAFRLRAPRATVPPAHLDGTPGPDLASTYQHRTPEGAWAIGGHLPDALTTTGENSLDEVRRRSRDAVTAHVAERIPELDPAPVDEVTCTPTAGEGDGVRTARAGNVHVLWGGNLAKFAPLLGERLAGAVDGDHVAHAIGPPDDPADHGR</sequence>
<dbReference type="SUPFAM" id="SSF51905">
    <property type="entry name" value="FAD/NAD(P)-binding domain"/>
    <property type="match status" value="1"/>
</dbReference>
<dbReference type="EC" id="1.5.3.1" evidence="6"/>
<evidence type="ECO:0000256" key="2">
    <source>
        <dbReference type="ARBA" id="ARBA00022630"/>
    </source>
</evidence>
<dbReference type="InterPro" id="IPR006076">
    <property type="entry name" value="FAD-dep_OxRdtase"/>
</dbReference>
<keyword evidence="3" id="KW-0274">FAD</keyword>
<dbReference type="Gene3D" id="3.50.50.60">
    <property type="entry name" value="FAD/NAD(P)-binding domain"/>
    <property type="match status" value="2"/>
</dbReference>
<evidence type="ECO:0000256" key="1">
    <source>
        <dbReference type="ARBA" id="ARBA00001974"/>
    </source>
</evidence>
<dbReference type="PRINTS" id="PR00411">
    <property type="entry name" value="PNDRDTASEI"/>
</dbReference>
<reference evidence="6 7" key="1">
    <citation type="submission" date="2020-07" db="EMBL/GenBank/DDBJ databases">
        <title>Sequencing the genomes of 1000 actinobacteria strains.</title>
        <authorList>
            <person name="Klenk H.-P."/>
        </authorList>
    </citation>
    <scope>NUCLEOTIDE SEQUENCE [LARGE SCALE GENOMIC DNA]</scope>
    <source>
        <strain evidence="6 7">DSM 45772</strain>
    </source>
</reference>
<organism evidence="6 7">
    <name type="scientific">Actinomycetospora corticicola</name>
    <dbReference type="NCBI Taxonomy" id="663602"/>
    <lineage>
        <taxon>Bacteria</taxon>
        <taxon>Bacillati</taxon>
        <taxon>Actinomycetota</taxon>
        <taxon>Actinomycetes</taxon>
        <taxon>Pseudonocardiales</taxon>
        <taxon>Pseudonocardiaceae</taxon>
        <taxon>Actinomycetospora</taxon>
    </lineage>
</organism>
<feature type="domain" description="FAD dependent oxidoreductase" evidence="5">
    <location>
        <begin position="2"/>
        <end position="317"/>
    </location>
</feature>
<dbReference type="Pfam" id="PF01266">
    <property type="entry name" value="DAO"/>
    <property type="match status" value="1"/>
</dbReference>
<evidence type="ECO:0000256" key="3">
    <source>
        <dbReference type="ARBA" id="ARBA00022827"/>
    </source>
</evidence>
<protein>
    <submittedName>
        <fullName evidence="6">Sarcosine oxidase</fullName>
        <ecNumber evidence="6">1.5.3.1</ecNumber>
    </submittedName>
</protein>
<evidence type="ECO:0000313" key="7">
    <source>
        <dbReference type="Proteomes" id="UP000535890"/>
    </source>
</evidence>
<name>A0A7Y9DTN3_9PSEU</name>
<dbReference type="PANTHER" id="PTHR10961">
    <property type="entry name" value="PEROXISOMAL SARCOSINE OXIDASE"/>
    <property type="match status" value="1"/>
</dbReference>
<dbReference type="GO" id="GO:0050660">
    <property type="term" value="F:flavin adenine dinucleotide binding"/>
    <property type="evidence" value="ECO:0007669"/>
    <property type="project" value="InterPro"/>
</dbReference>
<comment type="cofactor">
    <cofactor evidence="1">
        <name>FAD</name>
        <dbReference type="ChEBI" id="CHEBI:57692"/>
    </cofactor>
</comment>
<dbReference type="GO" id="GO:0008115">
    <property type="term" value="F:sarcosine oxidase activity"/>
    <property type="evidence" value="ECO:0007669"/>
    <property type="project" value="UniProtKB-EC"/>
</dbReference>
<keyword evidence="4 6" id="KW-0560">Oxidoreductase</keyword>
<dbReference type="InterPro" id="IPR036188">
    <property type="entry name" value="FAD/NAD-bd_sf"/>
</dbReference>
<keyword evidence="2" id="KW-0285">Flavoprotein</keyword>
<dbReference type="EMBL" id="JACCBN010000001">
    <property type="protein sequence ID" value="NYD35307.1"/>
    <property type="molecule type" value="Genomic_DNA"/>
</dbReference>
<dbReference type="AlphaFoldDB" id="A0A7Y9DTN3"/>
<dbReference type="Gene3D" id="3.30.9.10">
    <property type="entry name" value="D-Amino Acid Oxidase, subunit A, domain 2"/>
    <property type="match status" value="2"/>
</dbReference>
<dbReference type="Proteomes" id="UP000535890">
    <property type="component" value="Unassembled WGS sequence"/>
</dbReference>
<evidence type="ECO:0000256" key="4">
    <source>
        <dbReference type="ARBA" id="ARBA00023002"/>
    </source>
</evidence>